<dbReference type="InterPro" id="IPR010044">
    <property type="entry name" value="MTAP"/>
</dbReference>
<dbReference type="Proteomes" id="UP001310692">
    <property type="component" value="Unassembled WGS sequence"/>
</dbReference>
<dbReference type="PANTHER" id="PTHR42679:SF2">
    <property type="entry name" value="S-METHYL-5'-THIOADENOSINE PHOSPHORYLASE"/>
    <property type="match status" value="1"/>
</dbReference>
<evidence type="ECO:0000256" key="1">
    <source>
        <dbReference type="ARBA" id="ARBA00022676"/>
    </source>
</evidence>
<sequence length="291" mass="30619">MTGWTLGIIGGSGLYDLQGLDGPETVTDTPWGKPSAPVRTGKLAGVPVCFIPRHGPGHVLSPDAINYRANIDALKRAGATDILSLSACGSLREHMAPGDFVVVDQYVDRTKGRASSFFGPGCVAHVPMADPVCSRLSSMVADAGEAAGARVHQGGTYLAMEGPQFSTRAESRLYREWGCDVIGMTNMPEARLAREAELPYASVAMVTDYDSWRAGGEDVDVPSILKVMQANAAKARKLVESLAEAMAASPRTPSPDGIESILDIAIVTPPAARDTVLMGKLDAVARRVLGA</sequence>
<feature type="binding site" evidence="3">
    <location>
        <position position="12"/>
    </location>
    <ligand>
        <name>phosphate</name>
        <dbReference type="ChEBI" id="CHEBI:43474"/>
    </ligand>
</feature>
<protein>
    <recommendedName>
        <fullName evidence="3">S-methyl-5'-thioadenosine phosphorylase</fullName>
        <ecNumber evidence="3">2.4.2.28</ecNumber>
    </recommendedName>
    <alternativeName>
        <fullName evidence="3">5'-methylthioadenosine phosphorylase</fullName>
        <shortName evidence="3">MTA phosphorylase</shortName>
        <shortName evidence="3">MTAP</shortName>
    </alternativeName>
</protein>
<evidence type="ECO:0000259" key="4">
    <source>
        <dbReference type="Pfam" id="PF01048"/>
    </source>
</evidence>
<dbReference type="RefSeq" id="WP_330195689.1">
    <property type="nucleotide sequence ID" value="NZ_JAZDRO010000002.1"/>
</dbReference>
<evidence type="ECO:0000256" key="2">
    <source>
        <dbReference type="ARBA" id="ARBA00022679"/>
    </source>
</evidence>
<dbReference type="PROSITE" id="PS01240">
    <property type="entry name" value="PNP_MTAP_2"/>
    <property type="match status" value="1"/>
</dbReference>
<dbReference type="InterPro" id="IPR018099">
    <property type="entry name" value="Purine_phosphorylase-2_CS"/>
</dbReference>
<keyword evidence="2 3" id="KW-0808">Transferase</keyword>
<comment type="subunit">
    <text evidence="3">Homohexamer. Dimer of a homotrimer.</text>
</comment>
<dbReference type="PANTHER" id="PTHR42679">
    <property type="entry name" value="S-METHYL-5'-THIOADENOSINE PHOSPHORYLASE"/>
    <property type="match status" value="1"/>
</dbReference>
<dbReference type="InterPro" id="IPR035994">
    <property type="entry name" value="Nucleoside_phosphorylase_sf"/>
</dbReference>
<keyword evidence="3" id="KW-0660">Purine salvage</keyword>
<dbReference type="NCBIfam" id="TIGR01694">
    <property type="entry name" value="MTAP"/>
    <property type="match status" value="1"/>
</dbReference>
<keyword evidence="1 3" id="KW-0328">Glycosyltransferase</keyword>
<feature type="domain" description="Nucleoside phosphorylase" evidence="4">
    <location>
        <begin position="5"/>
        <end position="242"/>
    </location>
</feature>
<comment type="pathway">
    <text evidence="3">Amino-acid biosynthesis; L-methionine biosynthesis via salvage pathway; S-methyl-5-thio-alpha-D-ribose 1-phosphate from S-methyl-5'-thioadenosine (phosphorylase route): step 1/1.</text>
</comment>
<dbReference type="CDD" id="cd09010">
    <property type="entry name" value="MTAP_SsMTAPII_like_MTIP"/>
    <property type="match status" value="1"/>
</dbReference>
<dbReference type="EC" id="2.4.2.28" evidence="3"/>
<feature type="binding site" evidence="3">
    <location>
        <position position="185"/>
    </location>
    <ligand>
        <name>phosphate</name>
        <dbReference type="ChEBI" id="CHEBI:43474"/>
    </ligand>
</feature>
<dbReference type="Pfam" id="PF01048">
    <property type="entry name" value="PNP_UDP_1"/>
    <property type="match status" value="1"/>
</dbReference>
<comment type="caution">
    <text evidence="5">The sequence shown here is derived from an EMBL/GenBank/DDBJ whole genome shotgun (WGS) entry which is preliminary data.</text>
</comment>
<feature type="binding site" evidence="3">
    <location>
        <position position="184"/>
    </location>
    <ligand>
        <name>substrate</name>
    </ligand>
</feature>
<feature type="binding site" evidence="3">
    <location>
        <begin position="86"/>
        <end position="87"/>
    </location>
    <ligand>
        <name>phosphate</name>
        <dbReference type="ChEBI" id="CHEBI:43474"/>
    </ligand>
</feature>
<feature type="site" description="Important for substrate specificity" evidence="3">
    <location>
        <position position="166"/>
    </location>
</feature>
<dbReference type="GO" id="GO:0017061">
    <property type="term" value="F:S-methyl-5-thioadenosine phosphorylase activity"/>
    <property type="evidence" value="ECO:0007669"/>
    <property type="project" value="UniProtKB-EC"/>
</dbReference>
<dbReference type="Gene3D" id="3.40.50.1580">
    <property type="entry name" value="Nucleoside phosphorylase domain"/>
    <property type="match status" value="1"/>
</dbReference>
<evidence type="ECO:0000313" key="6">
    <source>
        <dbReference type="Proteomes" id="UP001310692"/>
    </source>
</evidence>
<reference evidence="5 6" key="1">
    <citation type="submission" date="2024-01" db="EMBL/GenBank/DDBJ databases">
        <title>Hyphobacterium bacterium isolated from marine sediment.</title>
        <authorList>
            <person name="Zhao S."/>
        </authorList>
    </citation>
    <scope>NUCLEOTIDE SEQUENCE [LARGE SCALE GENOMIC DNA]</scope>
    <source>
        <strain evidence="5 6">Y60-23</strain>
    </source>
</reference>
<evidence type="ECO:0000313" key="5">
    <source>
        <dbReference type="EMBL" id="MEE2566148.1"/>
    </source>
</evidence>
<dbReference type="EMBL" id="JAZDRO010000002">
    <property type="protein sequence ID" value="MEE2566148.1"/>
    <property type="molecule type" value="Genomic_DNA"/>
</dbReference>
<dbReference type="InterPro" id="IPR000845">
    <property type="entry name" value="Nucleoside_phosphorylase_d"/>
</dbReference>
<keyword evidence="6" id="KW-1185">Reference proteome</keyword>
<comment type="function">
    <text evidence="3">Catalyzes the reversible phosphorylation of S-methyl-5'-thioadenosine (MTA) to adenine and 5-methylthioribose-1-phosphate. Involved in the breakdown of MTA, a major by-product of polyamine biosynthesis. Responsible for the first step in the methionine salvage pathway after MTA has been generated from S-adenosylmethionine. Has broad substrate specificity with 6-aminopurine nucleosides as preferred substrates.</text>
</comment>
<feature type="site" description="Important for substrate specificity" evidence="3">
    <location>
        <position position="221"/>
    </location>
</feature>
<comment type="catalytic activity">
    <reaction evidence="3">
        <text>S-methyl-5'-thioadenosine + phosphate = 5-(methylsulfanyl)-alpha-D-ribose 1-phosphate + adenine</text>
        <dbReference type="Rhea" id="RHEA:11852"/>
        <dbReference type="ChEBI" id="CHEBI:16708"/>
        <dbReference type="ChEBI" id="CHEBI:17509"/>
        <dbReference type="ChEBI" id="CHEBI:43474"/>
        <dbReference type="ChEBI" id="CHEBI:58533"/>
        <dbReference type="EC" id="2.4.2.28"/>
    </reaction>
</comment>
<feature type="binding site" evidence="3">
    <location>
        <begin position="53"/>
        <end position="54"/>
    </location>
    <ligand>
        <name>phosphate</name>
        <dbReference type="ChEBI" id="CHEBI:43474"/>
    </ligand>
</feature>
<feature type="binding site" evidence="3">
    <location>
        <begin position="208"/>
        <end position="210"/>
    </location>
    <ligand>
        <name>substrate</name>
    </ligand>
</feature>
<dbReference type="HAMAP" id="MF_01963">
    <property type="entry name" value="MTAP"/>
    <property type="match status" value="1"/>
</dbReference>
<proteinExistence type="inferred from homology"/>
<evidence type="ECO:0000256" key="3">
    <source>
        <dbReference type="HAMAP-Rule" id="MF_01963"/>
    </source>
</evidence>
<gene>
    <name evidence="3 5" type="primary">mtnP</name>
    <name evidence="5" type="ORF">V0U35_05595</name>
</gene>
<organism evidence="5 6">
    <name type="scientific">Hyphobacterium marinum</name>
    <dbReference type="NCBI Taxonomy" id="3116574"/>
    <lineage>
        <taxon>Bacteria</taxon>
        <taxon>Pseudomonadati</taxon>
        <taxon>Pseudomonadota</taxon>
        <taxon>Alphaproteobacteria</taxon>
        <taxon>Maricaulales</taxon>
        <taxon>Maricaulaceae</taxon>
        <taxon>Hyphobacterium</taxon>
    </lineage>
</organism>
<dbReference type="SUPFAM" id="SSF53167">
    <property type="entry name" value="Purine and uridine phosphorylases"/>
    <property type="match status" value="1"/>
</dbReference>
<accession>A0ABU7LX80</accession>
<name>A0ABU7LX80_9PROT</name>
<comment type="similarity">
    <text evidence="3">Belongs to the PNP/MTAP phosphorylase family. MTAP subfamily.</text>
</comment>